<dbReference type="OrthoDB" id="8686801at2"/>
<sequence length="84" mass="9352">MGPAEEKRFWKVFTRALAADDGAAAKSHLAAGRPITYVDDEYPDELVRKWPDGRREFVDVAADGTVHVVWELAQDQAKGKTPRA</sequence>
<reference evidence="1 2" key="1">
    <citation type="submission" date="2019-03" db="EMBL/GenBank/DDBJ databases">
        <title>Draft Genome Sequence of Duganella callidus sp. nov., a Novel Duganella Species Isolated from Cultivated Soil.</title>
        <authorList>
            <person name="Raths R."/>
            <person name="Peta V."/>
            <person name="Bucking H."/>
        </authorList>
    </citation>
    <scope>NUCLEOTIDE SEQUENCE [LARGE SCALE GENOMIC DNA]</scope>
    <source>
        <strain evidence="1 2">DN04</strain>
    </source>
</reference>
<evidence type="ECO:0000313" key="1">
    <source>
        <dbReference type="EMBL" id="TFW15460.1"/>
    </source>
</evidence>
<accession>A0A4Y9S265</accession>
<evidence type="ECO:0000313" key="2">
    <source>
        <dbReference type="Proteomes" id="UP000297729"/>
    </source>
</evidence>
<keyword evidence="2" id="KW-1185">Reference proteome</keyword>
<dbReference type="Proteomes" id="UP000297729">
    <property type="component" value="Unassembled WGS sequence"/>
</dbReference>
<protein>
    <submittedName>
        <fullName evidence="1">Uncharacterized protein</fullName>
    </submittedName>
</protein>
<name>A0A4Y9S265_9BURK</name>
<proteinExistence type="predicted"/>
<dbReference type="AlphaFoldDB" id="A0A4Y9S265"/>
<comment type="caution">
    <text evidence="1">The sequence shown here is derived from an EMBL/GenBank/DDBJ whole genome shotgun (WGS) entry which is preliminary data.</text>
</comment>
<organism evidence="1 2">
    <name type="scientific">Duganella callida</name>
    <dbReference type="NCBI Taxonomy" id="2561932"/>
    <lineage>
        <taxon>Bacteria</taxon>
        <taxon>Pseudomonadati</taxon>
        <taxon>Pseudomonadota</taxon>
        <taxon>Betaproteobacteria</taxon>
        <taxon>Burkholderiales</taxon>
        <taxon>Oxalobacteraceae</taxon>
        <taxon>Telluria group</taxon>
        <taxon>Duganella</taxon>
    </lineage>
</organism>
<dbReference type="EMBL" id="SPVG01000255">
    <property type="protein sequence ID" value="TFW15460.1"/>
    <property type="molecule type" value="Genomic_DNA"/>
</dbReference>
<gene>
    <name evidence="1" type="ORF">E4L98_26640</name>
</gene>